<dbReference type="EMBL" id="CAACVJ010000680">
    <property type="protein sequence ID" value="VEP18271.1"/>
    <property type="molecule type" value="Genomic_DNA"/>
</dbReference>
<proteinExistence type="predicted"/>
<organism evidence="2 3">
    <name type="scientific">Hyella patelloides LEGE 07179</name>
    <dbReference type="NCBI Taxonomy" id="945734"/>
    <lineage>
        <taxon>Bacteria</taxon>
        <taxon>Bacillati</taxon>
        <taxon>Cyanobacteriota</taxon>
        <taxon>Cyanophyceae</taxon>
        <taxon>Pleurocapsales</taxon>
        <taxon>Hyellaceae</taxon>
        <taxon>Hyella</taxon>
    </lineage>
</organism>
<sequence length="80" mass="8988">MSTTTKEEKKVKKRRNPNPNTIGLKKIPKIAPEGSAPKAVSVRIPKSQYEAWMSLPAEERNEFLRSAIAQKLIEKNLLSA</sequence>
<evidence type="ECO:0000313" key="2">
    <source>
        <dbReference type="EMBL" id="VEP18271.1"/>
    </source>
</evidence>
<dbReference type="OrthoDB" id="583564at2"/>
<evidence type="ECO:0000256" key="1">
    <source>
        <dbReference type="SAM" id="MobiDB-lite"/>
    </source>
</evidence>
<protein>
    <submittedName>
        <fullName evidence="2">Uncharacterized protein</fullName>
    </submittedName>
</protein>
<feature type="compositionally biased region" description="Basic and acidic residues" evidence="1">
    <location>
        <begin position="1"/>
        <end position="10"/>
    </location>
</feature>
<dbReference type="Proteomes" id="UP000320055">
    <property type="component" value="Unassembled WGS sequence"/>
</dbReference>
<evidence type="ECO:0000313" key="3">
    <source>
        <dbReference type="Proteomes" id="UP000320055"/>
    </source>
</evidence>
<gene>
    <name evidence="2" type="ORF">H1P_730012</name>
</gene>
<feature type="region of interest" description="Disordered" evidence="1">
    <location>
        <begin position="1"/>
        <end position="26"/>
    </location>
</feature>
<reference evidence="2 3" key="1">
    <citation type="submission" date="2019-01" db="EMBL/GenBank/DDBJ databases">
        <authorList>
            <person name="Brito A."/>
        </authorList>
    </citation>
    <scope>NUCLEOTIDE SEQUENCE [LARGE SCALE GENOMIC DNA]</scope>
    <source>
        <strain evidence="2">1</strain>
    </source>
</reference>
<dbReference type="RefSeq" id="WP_144867496.1">
    <property type="nucleotide sequence ID" value="NZ_LR213831.1"/>
</dbReference>
<name>A0A563W3K7_9CYAN</name>
<dbReference type="AlphaFoldDB" id="A0A563W3K7"/>
<accession>A0A563W3K7</accession>
<keyword evidence="3" id="KW-1185">Reference proteome</keyword>